<dbReference type="AlphaFoldDB" id="A0A6A7AY04"/>
<evidence type="ECO:0000313" key="2">
    <source>
        <dbReference type="EMBL" id="KAF2847038.1"/>
    </source>
</evidence>
<sequence>MTQPPSKPPSCTCAQCTSFLLPMPTLSPRSLPPITPLQPTPNKPRHSTPWLDKLSLSTYAARRSHTSSLSSTNGAPHYQYQFYSAFASRAGTPARLETGTVVVLGDGDEMVESREWARTPGAVVCKGEGCSVRIAAGEGGFNGEGAVCGLHGGEGGSVGVRGGWTWGEEIGVEREAASLIEGNDWRVRRSSWYGVDGSWWERGDGSGKGQWADKRSLSWADVLRITPLGVR</sequence>
<feature type="compositionally biased region" description="Pro residues" evidence="1">
    <location>
        <begin position="30"/>
        <end position="42"/>
    </location>
</feature>
<feature type="region of interest" description="Disordered" evidence="1">
    <location>
        <begin position="27"/>
        <end position="50"/>
    </location>
</feature>
<name>A0A6A7AY04_9PLEO</name>
<evidence type="ECO:0000313" key="3">
    <source>
        <dbReference type="Proteomes" id="UP000799423"/>
    </source>
</evidence>
<organism evidence="2 3">
    <name type="scientific">Plenodomus tracheiphilus IPT5</name>
    <dbReference type="NCBI Taxonomy" id="1408161"/>
    <lineage>
        <taxon>Eukaryota</taxon>
        <taxon>Fungi</taxon>
        <taxon>Dikarya</taxon>
        <taxon>Ascomycota</taxon>
        <taxon>Pezizomycotina</taxon>
        <taxon>Dothideomycetes</taxon>
        <taxon>Pleosporomycetidae</taxon>
        <taxon>Pleosporales</taxon>
        <taxon>Pleosporineae</taxon>
        <taxon>Leptosphaeriaceae</taxon>
        <taxon>Plenodomus</taxon>
    </lineage>
</organism>
<gene>
    <name evidence="2" type="ORF">T440DRAFT_540218</name>
</gene>
<dbReference type="Proteomes" id="UP000799423">
    <property type="component" value="Unassembled WGS sequence"/>
</dbReference>
<proteinExistence type="predicted"/>
<accession>A0A6A7AY04</accession>
<protein>
    <submittedName>
        <fullName evidence="2">Uncharacterized protein</fullName>
    </submittedName>
</protein>
<reference evidence="2" key="1">
    <citation type="submission" date="2020-01" db="EMBL/GenBank/DDBJ databases">
        <authorList>
            <consortium name="DOE Joint Genome Institute"/>
            <person name="Haridas S."/>
            <person name="Albert R."/>
            <person name="Binder M."/>
            <person name="Bloem J."/>
            <person name="Labutti K."/>
            <person name="Salamov A."/>
            <person name="Andreopoulos B."/>
            <person name="Baker S.E."/>
            <person name="Barry K."/>
            <person name="Bills G."/>
            <person name="Bluhm B.H."/>
            <person name="Cannon C."/>
            <person name="Castanera R."/>
            <person name="Culley D.E."/>
            <person name="Daum C."/>
            <person name="Ezra D."/>
            <person name="Gonzalez J.B."/>
            <person name="Henrissat B."/>
            <person name="Kuo A."/>
            <person name="Liang C."/>
            <person name="Lipzen A."/>
            <person name="Lutzoni F."/>
            <person name="Magnuson J."/>
            <person name="Mondo S."/>
            <person name="Nolan M."/>
            <person name="Ohm R."/>
            <person name="Pangilinan J."/>
            <person name="Park H.-J."/>
            <person name="Ramirez L."/>
            <person name="Alfaro M."/>
            <person name="Sun H."/>
            <person name="Tritt A."/>
            <person name="Yoshinaga Y."/>
            <person name="Zwiers L.-H."/>
            <person name="Turgeon B.G."/>
            <person name="Goodwin S.B."/>
            <person name="Spatafora J.W."/>
            <person name="Crous P.W."/>
            <person name="Grigoriev I.V."/>
        </authorList>
    </citation>
    <scope>NUCLEOTIDE SEQUENCE</scope>
    <source>
        <strain evidence="2">IPT5</strain>
    </source>
</reference>
<keyword evidence="3" id="KW-1185">Reference proteome</keyword>
<dbReference type="EMBL" id="MU006329">
    <property type="protein sequence ID" value="KAF2847038.1"/>
    <property type="molecule type" value="Genomic_DNA"/>
</dbReference>
<evidence type="ECO:0000256" key="1">
    <source>
        <dbReference type="SAM" id="MobiDB-lite"/>
    </source>
</evidence>